<sequence>MTSTVGIMDSGLALPRGMSLDSVLIGEVKNEVMMDYPILSCGLFLQSKKGEDFSLVKTDCQRVLGDGSSTYSVFGIFDGHNGSGAAIYSKEHLLNNVMSAIPAELTKEEWLAALPRAMVAGFVKTDSDFQKQGKPSGTTATIVVVDGWTVTVACVGDSRCILDSQGVVTNLTVDHRLDTNQEEKERLEACGVQVARIRLSDDMEIGPLRCWPGGLCLSRSIGDMDVGNFIVPIPFVKQVKISPAGGRLVIASDGVWDALSSEKAVKCCRSAERAEVAAKHIVKDALRSRGLRDDTTCLVVDLFSPASPRPTFKRQNSLLRMLRRNSLNRTESFSDLAAMEEIFEESSAMLEERLGAESSVHAGNELIVCSACRSNIQLASGISVHAGSLFSPTSRLWERPLLCSSCKREGGMEDKLKPQLE</sequence>
<gene>
    <name evidence="2" type="ORF">CSSPTR1EN2_LOCUS14105</name>
</gene>
<dbReference type="SMART" id="SM00332">
    <property type="entry name" value="PP2Cc"/>
    <property type="match status" value="1"/>
</dbReference>
<proteinExistence type="predicted"/>
<evidence type="ECO:0000259" key="1">
    <source>
        <dbReference type="PROSITE" id="PS51746"/>
    </source>
</evidence>
<protein>
    <recommendedName>
        <fullName evidence="1">PPM-type phosphatase domain-containing protein</fullName>
    </recommendedName>
</protein>
<organism evidence="2 3">
    <name type="scientific">Sphagnum troendelagicum</name>
    <dbReference type="NCBI Taxonomy" id="128251"/>
    <lineage>
        <taxon>Eukaryota</taxon>
        <taxon>Viridiplantae</taxon>
        <taxon>Streptophyta</taxon>
        <taxon>Embryophyta</taxon>
        <taxon>Bryophyta</taxon>
        <taxon>Sphagnophytina</taxon>
        <taxon>Sphagnopsida</taxon>
        <taxon>Sphagnales</taxon>
        <taxon>Sphagnaceae</taxon>
        <taxon>Sphagnum</taxon>
    </lineage>
</organism>
<accession>A0ABP0UCA0</accession>
<keyword evidence="3" id="KW-1185">Reference proteome</keyword>
<feature type="domain" description="PPM-type phosphatase" evidence="1">
    <location>
        <begin position="31"/>
        <end position="302"/>
    </location>
</feature>
<dbReference type="Pfam" id="PF00481">
    <property type="entry name" value="PP2C"/>
    <property type="match status" value="1"/>
</dbReference>
<dbReference type="Gene3D" id="3.60.40.10">
    <property type="entry name" value="PPM-type phosphatase domain"/>
    <property type="match status" value="1"/>
</dbReference>
<dbReference type="InterPro" id="IPR001932">
    <property type="entry name" value="PPM-type_phosphatase-like_dom"/>
</dbReference>
<dbReference type="Proteomes" id="UP001497512">
    <property type="component" value="Chromosome 3"/>
</dbReference>
<evidence type="ECO:0000313" key="2">
    <source>
        <dbReference type="EMBL" id="CAK9218679.1"/>
    </source>
</evidence>
<dbReference type="PANTHER" id="PTHR47992">
    <property type="entry name" value="PROTEIN PHOSPHATASE"/>
    <property type="match status" value="1"/>
</dbReference>
<reference evidence="2" key="1">
    <citation type="submission" date="2024-02" db="EMBL/GenBank/DDBJ databases">
        <authorList>
            <consortium name="ELIXIR-Norway"/>
            <consortium name="Elixir Norway"/>
        </authorList>
    </citation>
    <scope>NUCLEOTIDE SEQUENCE</scope>
</reference>
<name>A0ABP0UCA0_9BRYO</name>
<dbReference type="InterPro" id="IPR036457">
    <property type="entry name" value="PPM-type-like_dom_sf"/>
</dbReference>
<dbReference type="InterPro" id="IPR015655">
    <property type="entry name" value="PP2C"/>
</dbReference>
<dbReference type="CDD" id="cd00143">
    <property type="entry name" value="PP2Cc"/>
    <property type="match status" value="1"/>
</dbReference>
<dbReference type="SUPFAM" id="SSF81606">
    <property type="entry name" value="PP2C-like"/>
    <property type="match status" value="1"/>
</dbReference>
<evidence type="ECO:0000313" key="3">
    <source>
        <dbReference type="Proteomes" id="UP001497512"/>
    </source>
</evidence>
<dbReference type="SMART" id="SM00331">
    <property type="entry name" value="PP2C_SIG"/>
    <property type="match status" value="1"/>
</dbReference>
<dbReference type="PROSITE" id="PS51746">
    <property type="entry name" value="PPM_2"/>
    <property type="match status" value="1"/>
</dbReference>
<dbReference type="EMBL" id="OZ019895">
    <property type="protein sequence ID" value="CAK9218679.1"/>
    <property type="molecule type" value="Genomic_DNA"/>
</dbReference>